<dbReference type="InterPro" id="IPR009742">
    <property type="entry name" value="Curlin_rpt"/>
</dbReference>
<comment type="similarity">
    <text evidence="1">Belongs to the CsgA/CsgB family.</text>
</comment>
<dbReference type="EMBL" id="CP118247">
    <property type="protein sequence ID" value="WDR05527.1"/>
    <property type="molecule type" value="Genomic_DNA"/>
</dbReference>
<evidence type="ECO:0000256" key="4">
    <source>
        <dbReference type="SAM" id="SignalP"/>
    </source>
</evidence>
<keyword evidence="6" id="KW-1185">Reference proteome</keyword>
<feature type="chain" id="PRO_5046605207" description="Curlin associated repeat-containing protein" evidence="4">
    <location>
        <begin position="25"/>
        <end position="413"/>
    </location>
</feature>
<evidence type="ECO:0000256" key="3">
    <source>
        <dbReference type="SAM" id="MobiDB-lite"/>
    </source>
</evidence>
<organism evidence="5 6">
    <name type="scientific">Devosia rhodophyticola</name>
    <dbReference type="NCBI Taxonomy" id="3026423"/>
    <lineage>
        <taxon>Bacteria</taxon>
        <taxon>Pseudomonadati</taxon>
        <taxon>Pseudomonadota</taxon>
        <taxon>Alphaproteobacteria</taxon>
        <taxon>Hyphomicrobiales</taxon>
        <taxon>Devosiaceae</taxon>
        <taxon>Devosia</taxon>
    </lineage>
</organism>
<proteinExistence type="inferred from homology"/>
<accession>A0ABY7YWF7</accession>
<evidence type="ECO:0008006" key="7">
    <source>
        <dbReference type="Google" id="ProtNLM"/>
    </source>
</evidence>
<evidence type="ECO:0000256" key="1">
    <source>
        <dbReference type="ARBA" id="ARBA00009766"/>
    </source>
</evidence>
<gene>
    <name evidence="5" type="ORF">PSQ90_14800</name>
</gene>
<feature type="compositionally biased region" description="Polar residues" evidence="3">
    <location>
        <begin position="106"/>
        <end position="128"/>
    </location>
</feature>
<evidence type="ECO:0000256" key="2">
    <source>
        <dbReference type="ARBA" id="ARBA00022729"/>
    </source>
</evidence>
<keyword evidence="2 4" id="KW-0732">Signal</keyword>
<dbReference type="Proteomes" id="UP001222118">
    <property type="component" value="Chromosome"/>
</dbReference>
<dbReference type="Pfam" id="PF07012">
    <property type="entry name" value="Curlin_rpt"/>
    <property type="match status" value="1"/>
</dbReference>
<sequence>MKLKLVFATATALSLLVGTGVVLAAGGGSVYLTQTGNSQTANVDQTGGSGNAVGNSVTAFIQQNGAGHGGNELVINQNTATNSELSNLGAFIAAGSGNSVAGYQSGTGNSAEIDQGGSNSSVTLKQSGKGNGPNGSGWFNASFGNLILQDKTSDHSKINLTQTNNVNATKSNLFSIGQGGYNNEITATQTGHNDLWIRQGTTAPDLWSWTHGNPFDPAYTGYSLSSLTNSQITVHQTVGGTNPSGVNYAALGQGHGNNDAITVTQTGAANAADVNQVGSNNIFVSTQTSSSVNAGWNFIGGEAGWPNTSPNPLVSSNGDFQPITQIGNGNEYYSTQSGSDLWAFGSQLGDNNFLNSSQSGSQNALYTAQIGNSNTIYSVQSGSLNVATVSQQNSGSLANVVQNGNSNSAIVNQ</sequence>
<evidence type="ECO:0000313" key="5">
    <source>
        <dbReference type="EMBL" id="WDR05527.1"/>
    </source>
</evidence>
<feature type="region of interest" description="Disordered" evidence="3">
    <location>
        <begin position="106"/>
        <end position="135"/>
    </location>
</feature>
<name>A0ABY7YWF7_9HYPH</name>
<dbReference type="RefSeq" id="WP_282211046.1">
    <property type="nucleotide sequence ID" value="NZ_CP118247.1"/>
</dbReference>
<protein>
    <recommendedName>
        <fullName evidence="7">Curlin associated repeat-containing protein</fullName>
    </recommendedName>
</protein>
<evidence type="ECO:0000313" key="6">
    <source>
        <dbReference type="Proteomes" id="UP001222118"/>
    </source>
</evidence>
<reference evidence="5 6" key="1">
    <citation type="submission" date="2023-02" db="EMBL/GenBank/DDBJ databases">
        <title>Devosia chondri sp. nov., isolated from the phycosphere of marine algae.</title>
        <authorList>
            <person name="Kim J.M."/>
            <person name="Lee J.K."/>
            <person name="Choi B.J."/>
            <person name="Bayburt H."/>
            <person name="Jeon C.O."/>
        </authorList>
    </citation>
    <scope>NUCLEOTIDE SEQUENCE [LARGE SCALE GENOMIC DNA]</scope>
    <source>
        <strain evidence="5 6">G2-5</strain>
    </source>
</reference>
<feature type="signal peptide" evidence="4">
    <location>
        <begin position="1"/>
        <end position="24"/>
    </location>
</feature>